<comment type="subcellular location">
    <subcellularLocation>
        <location evidence="1">Secreted</location>
    </subcellularLocation>
</comment>
<evidence type="ECO:0000256" key="1">
    <source>
        <dbReference type="ARBA" id="ARBA00004613"/>
    </source>
</evidence>
<evidence type="ECO:0000256" key="3">
    <source>
        <dbReference type="ARBA" id="ARBA00022729"/>
    </source>
</evidence>
<dbReference type="Proteomes" id="UP000568839">
    <property type="component" value="Unassembled WGS sequence"/>
</dbReference>
<dbReference type="RefSeq" id="WP_184405401.1">
    <property type="nucleotide sequence ID" value="NZ_JACHHJ010000006.1"/>
</dbReference>
<evidence type="ECO:0008006" key="8">
    <source>
        <dbReference type="Google" id="ProtNLM"/>
    </source>
</evidence>
<accession>A0A841Q0T9</accession>
<dbReference type="PANTHER" id="PTHR40088:SF2">
    <property type="entry name" value="SECRETED SUGAR HYDROLASE"/>
    <property type="match status" value="1"/>
</dbReference>
<organism evidence="6 7">
    <name type="scientific">Geomicrobium halophilum</name>
    <dbReference type="NCBI Taxonomy" id="549000"/>
    <lineage>
        <taxon>Bacteria</taxon>
        <taxon>Bacillati</taxon>
        <taxon>Bacillota</taxon>
        <taxon>Bacilli</taxon>
        <taxon>Bacillales</taxon>
        <taxon>Geomicrobium</taxon>
    </lineage>
</organism>
<dbReference type="InterPro" id="IPR049169">
    <property type="entry name" value="Glyco_hydro_120_ins"/>
</dbReference>
<dbReference type="Pfam" id="PF13229">
    <property type="entry name" value="Beta_helix"/>
    <property type="match status" value="1"/>
</dbReference>
<reference evidence="6 7" key="1">
    <citation type="submission" date="2020-08" db="EMBL/GenBank/DDBJ databases">
        <title>Genomic Encyclopedia of Type Strains, Phase IV (KMG-IV): sequencing the most valuable type-strain genomes for metagenomic binning, comparative biology and taxonomic classification.</title>
        <authorList>
            <person name="Goeker M."/>
        </authorList>
    </citation>
    <scope>NUCLEOTIDE SEQUENCE [LARGE SCALE GENOMIC DNA]</scope>
    <source>
        <strain evidence="6 7">DSM 21769</strain>
    </source>
</reference>
<sequence length="640" mass="72961">MAIEYHVAKNGSDQGKGMKQDPFLTINQAASFAVAGDTVIVHEGEYREWIKPKNPGRSDKRRITYQAADGEKVVIKGSERIQDWQLVEGNVWKTILPNTFFGEYNPYTEEVFGDWLYSLGTRHLGDVYLNGMSFYEVESYDELKDPGVKTSVLDHWTKKIVPVYNQEQTQYVWYTEVDDDTTAIFANFQGADPNQELVEINVRKACFYPEVTGIDYITVRGFEMSQAATPWTPPTADQPGLIGAHWSKGWIMEDNIIHDSKCSAISIGKEVSTGNNYRSVRKDKPGYQYQIESVFSAKRAGWSKEKTGSHIIRNNTIYNCGQNGIVGHLGCVFSEIYNNHIYNIALKREFFGHEIAGIKLHAAIDVQIHNNLIHNCSLGFWSDWQTQGTRVSKNLFYHNNRDMFLEVSHGPYIIDHNILASEYAFDNYAQGGAYINNIICGKMVHRKILNRSTPYHLPHSTEVAGYALVYGGDDRFYNNIFIGNDSLDEVGTAHYNGYTTSLEEYIEEVHQESGDVERFERVEQPVYINNNAYFNGAKAFDRENDNLVADSFNPEFSIAEEGSEVYLYFELPEAFEKMFGKVQSTDTLNRVRIVDAEFENPDGSKVHVDKDYFGEERPDESLFGPFVNAKRGKNRVKVWG</sequence>
<name>A0A841Q0T9_9BACL</name>
<dbReference type="InterPro" id="IPR039448">
    <property type="entry name" value="Beta_helix"/>
</dbReference>
<dbReference type="InterPro" id="IPR011050">
    <property type="entry name" value="Pectin_lyase_fold/virulence"/>
</dbReference>
<evidence type="ECO:0000259" key="4">
    <source>
        <dbReference type="Pfam" id="PF13229"/>
    </source>
</evidence>
<comment type="caution">
    <text evidence="6">The sequence shown here is derived from an EMBL/GenBank/DDBJ whole genome shotgun (WGS) entry which is preliminary data.</text>
</comment>
<evidence type="ECO:0000259" key="5">
    <source>
        <dbReference type="Pfam" id="PF21258"/>
    </source>
</evidence>
<keyword evidence="7" id="KW-1185">Reference proteome</keyword>
<dbReference type="Gene3D" id="2.60.40.1180">
    <property type="entry name" value="Golgi alpha-mannosidase II"/>
    <property type="match status" value="1"/>
</dbReference>
<dbReference type="PANTHER" id="PTHR40088">
    <property type="entry name" value="PECTATE LYASE (EUROFUNG)"/>
    <property type="match status" value="1"/>
</dbReference>
<dbReference type="Pfam" id="PF21258">
    <property type="entry name" value="Glyco_hydro_120_ins"/>
    <property type="match status" value="1"/>
</dbReference>
<keyword evidence="3" id="KW-0732">Signal</keyword>
<keyword evidence="2" id="KW-0964">Secreted</keyword>
<dbReference type="AlphaFoldDB" id="A0A841Q0T9"/>
<dbReference type="InterPro" id="IPR052052">
    <property type="entry name" value="Polysaccharide_Lyase_9"/>
</dbReference>
<feature type="domain" description="Right handed beta helix" evidence="4">
    <location>
        <begin position="306"/>
        <end position="432"/>
    </location>
</feature>
<proteinExistence type="predicted"/>
<evidence type="ECO:0000313" key="6">
    <source>
        <dbReference type="EMBL" id="MBB6451322.1"/>
    </source>
</evidence>
<dbReference type="Gene3D" id="2.160.20.10">
    <property type="entry name" value="Single-stranded right-handed beta-helix, Pectin lyase-like"/>
    <property type="match status" value="1"/>
</dbReference>
<dbReference type="InterPro" id="IPR013780">
    <property type="entry name" value="Glyco_hydro_b"/>
</dbReference>
<evidence type="ECO:0000256" key="2">
    <source>
        <dbReference type="ARBA" id="ARBA00022525"/>
    </source>
</evidence>
<dbReference type="EMBL" id="JACHHJ010000006">
    <property type="protein sequence ID" value="MBB6451322.1"/>
    <property type="molecule type" value="Genomic_DNA"/>
</dbReference>
<evidence type="ECO:0000313" key="7">
    <source>
        <dbReference type="Proteomes" id="UP000568839"/>
    </source>
</evidence>
<feature type="domain" description="Glycoside hydrolase 120 insertion" evidence="5">
    <location>
        <begin position="81"/>
        <end position="200"/>
    </location>
</feature>
<dbReference type="GO" id="GO:0016837">
    <property type="term" value="F:carbon-oxygen lyase activity, acting on polysaccharides"/>
    <property type="evidence" value="ECO:0007669"/>
    <property type="project" value="TreeGrafter"/>
</dbReference>
<gene>
    <name evidence="6" type="ORF">HNR44_003329</name>
</gene>
<dbReference type="InterPro" id="IPR012334">
    <property type="entry name" value="Pectin_lyas_fold"/>
</dbReference>
<dbReference type="GO" id="GO:0005576">
    <property type="term" value="C:extracellular region"/>
    <property type="evidence" value="ECO:0007669"/>
    <property type="project" value="UniProtKB-SubCell"/>
</dbReference>
<dbReference type="SUPFAM" id="SSF51126">
    <property type="entry name" value="Pectin lyase-like"/>
    <property type="match status" value="1"/>
</dbReference>
<protein>
    <recommendedName>
        <fullName evidence="8">Right handed beta helix region</fullName>
    </recommendedName>
</protein>